<dbReference type="PROSITE" id="PS51918">
    <property type="entry name" value="RADICAL_SAM"/>
    <property type="match status" value="1"/>
</dbReference>
<dbReference type="GO" id="GO:0051989">
    <property type="term" value="F:coproporphyrinogen dehydrogenase activity"/>
    <property type="evidence" value="ECO:0007669"/>
    <property type="project" value="UniProtKB-EC"/>
</dbReference>
<keyword evidence="6 14" id="KW-0963">Cytoplasm</keyword>
<dbReference type="EC" id="1.3.98.3" evidence="14"/>
<keyword evidence="9 14" id="KW-0560">Oxidoreductase</keyword>
<dbReference type="Proteomes" id="UP000232145">
    <property type="component" value="Unassembled WGS sequence"/>
</dbReference>
<dbReference type="InterPro" id="IPR034505">
    <property type="entry name" value="Coproporphyrinogen-III_oxidase"/>
</dbReference>
<dbReference type="SFLD" id="SFLDS00029">
    <property type="entry name" value="Radical_SAM"/>
    <property type="match status" value="1"/>
</dbReference>
<feature type="binding site" evidence="15">
    <location>
        <position position="51"/>
    </location>
    <ligand>
        <name>S-adenosyl-L-methionine</name>
        <dbReference type="ChEBI" id="CHEBI:59789"/>
        <label>1</label>
    </ligand>
</feature>
<evidence type="ECO:0000256" key="10">
    <source>
        <dbReference type="ARBA" id="ARBA00023004"/>
    </source>
</evidence>
<evidence type="ECO:0000256" key="12">
    <source>
        <dbReference type="ARBA" id="ARBA00023244"/>
    </source>
</evidence>
<dbReference type="GO" id="GO:0051539">
    <property type="term" value="F:4 iron, 4 sulfur cluster binding"/>
    <property type="evidence" value="ECO:0007669"/>
    <property type="project" value="UniProtKB-KW"/>
</dbReference>
<comment type="subcellular location">
    <subcellularLocation>
        <location evidence="1 14">Cytoplasm</location>
    </subcellularLocation>
</comment>
<evidence type="ECO:0000256" key="7">
    <source>
        <dbReference type="ARBA" id="ARBA00022691"/>
    </source>
</evidence>
<dbReference type="PANTHER" id="PTHR13932:SF6">
    <property type="entry name" value="OXYGEN-INDEPENDENT COPROPORPHYRINOGEN III OXIDASE"/>
    <property type="match status" value="1"/>
</dbReference>
<keyword evidence="11 14" id="KW-0411">Iron-sulfur</keyword>
<feature type="binding site" evidence="15">
    <location>
        <position position="207"/>
    </location>
    <ligand>
        <name>S-adenosyl-L-methionine</name>
        <dbReference type="ChEBI" id="CHEBI:59789"/>
        <label>2</label>
    </ligand>
</feature>
<evidence type="ECO:0000256" key="5">
    <source>
        <dbReference type="ARBA" id="ARBA00022485"/>
    </source>
</evidence>
<feature type="binding site" evidence="15">
    <location>
        <position position="327"/>
    </location>
    <ligand>
        <name>S-adenosyl-L-methionine</name>
        <dbReference type="ChEBI" id="CHEBI:59789"/>
        <label>1</label>
    </ligand>
</feature>
<feature type="binding site" evidence="16">
    <location>
        <position position="57"/>
    </location>
    <ligand>
        <name>[4Fe-4S] cluster</name>
        <dbReference type="ChEBI" id="CHEBI:49883"/>
        <note>4Fe-4S-S-AdoMet</note>
    </ligand>
</feature>
<evidence type="ECO:0000256" key="3">
    <source>
        <dbReference type="ARBA" id="ARBA00005493"/>
    </source>
</evidence>
<dbReference type="InterPro" id="IPR006638">
    <property type="entry name" value="Elp3/MiaA/NifB-like_rSAM"/>
</dbReference>
<gene>
    <name evidence="18" type="primary">hemN</name>
    <name evidence="18" type="ORF">CH364_04715</name>
</gene>
<dbReference type="Gene3D" id="3.20.20.70">
    <property type="entry name" value="Aldolase class I"/>
    <property type="match status" value="1"/>
</dbReference>
<comment type="catalytic activity">
    <reaction evidence="13 14">
        <text>coproporphyrinogen III + 2 S-adenosyl-L-methionine = protoporphyrinogen IX + 2 5'-deoxyadenosine + 2 L-methionine + 2 CO2</text>
        <dbReference type="Rhea" id="RHEA:15425"/>
        <dbReference type="ChEBI" id="CHEBI:16526"/>
        <dbReference type="ChEBI" id="CHEBI:17319"/>
        <dbReference type="ChEBI" id="CHEBI:57307"/>
        <dbReference type="ChEBI" id="CHEBI:57309"/>
        <dbReference type="ChEBI" id="CHEBI:57844"/>
        <dbReference type="ChEBI" id="CHEBI:59789"/>
        <dbReference type="EC" id="1.3.98.3"/>
    </reaction>
</comment>
<feature type="binding site" evidence="15">
    <location>
        <position position="143"/>
    </location>
    <ligand>
        <name>S-adenosyl-L-methionine</name>
        <dbReference type="ChEBI" id="CHEBI:59789"/>
        <label>1</label>
    </ligand>
</feature>
<protein>
    <recommendedName>
        <fullName evidence="14">Coproporphyrinogen-III oxidase</fullName>
        <ecNumber evidence="14">1.3.98.3</ecNumber>
    </recommendedName>
</protein>
<evidence type="ECO:0000256" key="16">
    <source>
        <dbReference type="PIRSR" id="PIRSR000167-2"/>
    </source>
</evidence>
<feature type="domain" description="Radical SAM core" evidence="17">
    <location>
        <begin position="42"/>
        <end position="286"/>
    </location>
</feature>
<dbReference type="AlphaFoldDB" id="A0A2N0AMQ6"/>
<comment type="subunit">
    <text evidence="4">Monomer.</text>
</comment>
<dbReference type="SUPFAM" id="SSF102114">
    <property type="entry name" value="Radical SAM enzymes"/>
    <property type="match status" value="1"/>
</dbReference>
<dbReference type="GO" id="GO:0004109">
    <property type="term" value="F:coproporphyrinogen oxidase activity"/>
    <property type="evidence" value="ECO:0007669"/>
    <property type="project" value="InterPro"/>
</dbReference>
<dbReference type="PANTHER" id="PTHR13932">
    <property type="entry name" value="COPROPORPHYRINIGEN III OXIDASE"/>
    <property type="match status" value="1"/>
</dbReference>
<dbReference type="InterPro" id="IPR007197">
    <property type="entry name" value="rSAM"/>
</dbReference>
<evidence type="ECO:0000256" key="9">
    <source>
        <dbReference type="ARBA" id="ARBA00023002"/>
    </source>
</evidence>
<evidence type="ECO:0000256" key="1">
    <source>
        <dbReference type="ARBA" id="ARBA00004496"/>
    </source>
</evidence>
<sequence length="446" mass="51611">MKRLLEKYDTPAPRYTSYPTVPYWTDSPTLDECIQSLDTYLSPKDSKLAIYLHIPFCETLCTFCGCNTSITKNHTVEEPYVTALKNELQLYSEKVQSLNGKQLSELHLGGGSPTYLSDYNLQSTIEYILNKLNPTEEPQYSIEVDPRRTRISQLKLLQKLGFRRISLGVQDFDPKVQRLVNRIQPFELTENITLEARSLGFDSINFDLIYGLPKQTLDSMQYSIEKTLELKPDRIAFYSYAHVPWIKASQRLFTEKDLPEPTLKRDLYEMGRTLLEKEGYREIGMDHFALPHDKLWKAFNTNKLHRNFMGYSDSKTDVMLGLGSSSISETPNLFFQNQKLEMKYRKSILDGTIPILRGHKLTQSDQSRKQLILDLMTSWKVNVPSEMKSHVFQFLQEMESDQLVHWQGETLTVTDLGKPFLRIVAMAFDEKLQLSQPTKPVFSKAI</sequence>
<dbReference type="UniPathway" id="UPA00251">
    <property type="reaction ID" value="UER00323"/>
</dbReference>
<keyword evidence="12 14" id="KW-0627">Porphyrin biosynthesis</keyword>
<feature type="binding site" evidence="16">
    <location>
        <position position="64"/>
    </location>
    <ligand>
        <name>[4Fe-4S] cluster</name>
        <dbReference type="ChEBI" id="CHEBI:49883"/>
        <note>4Fe-4S-S-AdoMet</note>
    </ligand>
</feature>
<organism evidence="18 19">
    <name type="scientific">Leptospira harrisiae</name>
    <dbReference type="NCBI Taxonomy" id="2023189"/>
    <lineage>
        <taxon>Bacteria</taxon>
        <taxon>Pseudomonadati</taxon>
        <taxon>Spirochaetota</taxon>
        <taxon>Spirochaetia</taxon>
        <taxon>Leptospirales</taxon>
        <taxon>Leptospiraceae</taxon>
        <taxon>Leptospira</taxon>
    </lineage>
</organism>
<feature type="binding site" evidence="16">
    <location>
        <position position="61"/>
    </location>
    <ligand>
        <name>[4Fe-4S] cluster</name>
        <dbReference type="ChEBI" id="CHEBI:49883"/>
        <note>4Fe-4S-S-AdoMet</note>
    </ligand>
</feature>
<evidence type="ECO:0000259" key="17">
    <source>
        <dbReference type="PROSITE" id="PS51918"/>
    </source>
</evidence>
<feature type="binding site" evidence="15">
    <location>
        <begin position="63"/>
        <end position="65"/>
    </location>
    <ligand>
        <name>S-adenosyl-L-methionine</name>
        <dbReference type="ChEBI" id="CHEBI:59789"/>
        <label>2</label>
    </ligand>
</feature>
<accession>A0A2N0AMQ6</accession>
<comment type="pathway">
    <text evidence="2 14">Porphyrin-containing compound metabolism; protoporphyrin-IX biosynthesis; protoporphyrinogen-IX from coproporphyrinogen-III (AdoMet route): step 1/1.</text>
</comment>
<keyword evidence="8 14" id="KW-0479">Metal-binding</keyword>
<comment type="caution">
    <text evidence="18">The sequence shown here is derived from an EMBL/GenBank/DDBJ whole genome shotgun (WGS) entry which is preliminary data.</text>
</comment>
<dbReference type="GO" id="GO:0046872">
    <property type="term" value="F:metal ion binding"/>
    <property type="evidence" value="ECO:0007669"/>
    <property type="project" value="UniProtKB-KW"/>
</dbReference>
<evidence type="ECO:0000313" key="19">
    <source>
        <dbReference type="Proteomes" id="UP000232145"/>
    </source>
</evidence>
<evidence type="ECO:0000256" key="2">
    <source>
        <dbReference type="ARBA" id="ARBA00004785"/>
    </source>
</evidence>
<dbReference type="InterPro" id="IPR058240">
    <property type="entry name" value="rSAM_sf"/>
</dbReference>
<dbReference type="PIRSF" id="PIRSF000167">
    <property type="entry name" value="HemN"/>
    <property type="match status" value="1"/>
</dbReference>
<evidence type="ECO:0000256" key="6">
    <source>
        <dbReference type="ARBA" id="ARBA00022490"/>
    </source>
</evidence>
<dbReference type="InterPro" id="IPR013785">
    <property type="entry name" value="Aldolase_TIM"/>
</dbReference>
<keyword evidence="7 14" id="KW-0949">S-adenosyl-L-methionine</keyword>
<dbReference type="CDD" id="cd01335">
    <property type="entry name" value="Radical_SAM"/>
    <property type="match status" value="1"/>
</dbReference>
<keyword evidence="19" id="KW-1185">Reference proteome</keyword>
<dbReference type="OrthoDB" id="9808022at2"/>
<proteinExistence type="inferred from homology"/>
<evidence type="ECO:0000256" key="15">
    <source>
        <dbReference type="PIRSR" id="PIRSR000167-1"/>
    </source>
</evidence>
<evidence type="ECO:0000313" key="18">
    <source>
        <dbReference type="EMBL" id="PJZ85525.1"/>
    </source>
</evidence>
<keyword evidence="5 14" id="KW-0004">4Fe-4S</keyword>
<dbReference type="Pfam" id="PF04055">
    <property type="entry name" value="Radical_SAM"/>
    <property type="match status" value="1"/>
</dbReference>
<evidence type="ECO:0000256" key="14">
    <source>
        <dbReference type="PIRNR" id="PIRNR000167"/>
    </source>
</evidence>
<feature type="binding site" evidence="15">
    <location>
        <position position="170"/>
    </location>
    <ligand>
        <name>S-adenosyl-L-methionine</name>
        <dbReference type="ChEBI" id="CHEBI:59789"/>
        <label>2</label>
    </ligand>
</feature>
<evidence type="ECO:0000256" key="4">
    <source>
        <dbReference type="ARBA" id="ARBA00011245"/>
    </source>
</evidence>
<dbReference type="GO" id="GO:0006782">
    <property type="term" value="P:protoporphyrinogen IX biosynthetic process"/>
    <property type="evidence" value="ECO:0007669"/>
    <property type="project" value="UniProtKB-UniPathway"/>
</dbReference>
<evidence type="ECO:0000256" key="13">
    <source>
        <dbReference type="ARBA" id="ARBA00048321"/>
    </source>
</evidence>
<feature type="binding site" evidence="15">
    <location>
        <position position="110"/>
    </location>
    <ligand>
        <name>S-adenosyl-L-methionine</name>
        <dbReference type="ChEBI" id="CHEBI:59789"/>
        <label>1</label>
    </ligand>
</feature>
<keyword evidence="10 14" id="KW-0408">Iron</keyword>
<dbReference type="SFLD" id="SFLDG01065">
    <property type="entry name" value="anaerobic_coproporphyrinogen-I"/>
    <property type="match status" value="1"/>
</dbReference>
<dbReference type="SMART" id="SM00729">
    <property type="entry name" value="Elp3"/>
    <property type="match status" value="1"/>
</dbReference>
<dbReference type="Gene3D" id="1.10.10.920">
    <property type="match status" value="1"/>
</dbReference>
<dbReference type="GO" id="GO:0005737">
    <property type="term" value="C:cytoplasm"/>
    <property type="evidence" value="ECO:0007669"/>
    <property type="project" value="UniProtKB-SubCell"/>
</dbReference>
<feature type="binding site" evidence="15">
    <location>
        <position position="182"/>
    </location>
    <ligand>
        <name>S-adenosyl-L-methionine</name>
        <dbReference type="ChEBI" id="CHEBI:59789"/>
        <label>2</label>
    </ligand>
</feature>
<dbReference type="InterPro" id="IPR004558">
    <property type="entry name" value="Coprogen_oxidase_HemN"/>
</dbReference>
<comment type="similarity">
    <text evidence="3 14">Belongs to the anaerobic coproporphyrinogen-III oxidase family.</text>
</comment>
<dbReference type="EMBL" id="NPDX01000001">
    <property type="protein sequence ID" value="PJZ85525.1"/>
    <property type="molecule type" value="Genomic_DNA"/>
</dbReference>
<feature type="binding site" evidence="15">
    <location>
        <position position="241"/>
    </location>
    <ligand>
        <name>S-adenosyl-L-methionine</name>
        <dbReference type="ChEBI" id="CHEBI:59789"/>
        <label>2</label>
    </ligand>
</feature>
<comment type="cofactor">
    <cofactor evidence="14 16">
        <name>[4Fe-4S] cluster</name>
        <dbReference type="ChEBI" id="CHEBI:49883"/>
    </cofactor>
    <text evidence="14 16">Binds 1 [4Fe-4S] cluster. The cluster is coordinated with 3 cysteines and an exchangeable S-adenosyl-L-methionine.</text>
</comment>
<evidence type="ECO:0000256" key="8">
    <source>
        <dbReference type="ARBA" id="ARBA00022723"/>
    </source>
</evidence>
<evidence type="ECO:0000256" key="11">
    <source>
        <dbReference type="ARBA" id="ARBA00023014"/>
    </source>
</evidence>
<dbReference type="NCBIfam" id="TIGR00538">
    <property type="entry name" value="hemN"/>
    <property type="match status" value="1"/>
</dbReference>
<dbReference type="RefSeq" id="WP_100742421.1">
    <property type="nucleotide sequence ID" value="NZ_NPDW01000001.1"/>
</dbReference>
<name>A0A2N0AMQ6_9LEPT</name>
<reference evidence="18 19" key="1">
    <citation type="submission" date="2017-07" db="EMBL/GenBank/DDBJ databases">
        <title>Leptospira spp. isolated from tropical soils.</title>
        <authorList>
            <person name="Thibeaux R."/>
            <person name="Iraola G."/>
            <person name="Ferres I."/>
            <person name="Bierque E."/>
            <person name="Girault D."/>
            <person name="Soupe-Gilbert M.-E."/>
            <person name="Picardeau M."/>
            <person name="Goarant C."/>
        </authorList>
    </citation>
    <scope>NUCLEOTIDE SEQUENCE [LARGE SCALE GENOMIC DNA]</scope>
    <source>
        <strain evidence="18 19">FH2-B-A1</strain>
    </source>
</reference>